<gene>
    <name evidence="2" type="ORF">GCM10010994_06630</name>
</gene>
<dbReference type="InterPro" id="IPR042262">
    <property type="entry name" value="CN_hydtase_beta_C"/>
</dbReference>
<dbReference type="AlphaFoldDB" id="A0A916TYS7"/>
<proteinExistence type="predicted"/>
<comment type="caution">
    <text evidence="2">The sequence shown here is derived from an EMBL/GenBank/DDBJ whole genome shotgun (WGS) entry which is preliminary data.</text>
</comment>
<protein>
    <recommendedName>
        <fullName evidence="1">Nitrile hydratase beta subunit-like N-terminal domain-containing protein</fullName>
    </recommendedName>
</protein>
<reference evidence="2" key="1">
    <citation type="journal article" date="2014" name="Int. J. Syst. Evol. Microbiol.">
        <title>Complete genome sequence of Corynebacterium casei LMG S-19264T (=DSM 44701T), isolated from a smear-ripened cheese.</title>
        <authorList>
            <consortium name="US DOE Joint Genome Institute (JGI-PGF)"/>
            <person name="Walter F."/>
            <person name="Albersmeier A."/>
            <person name="Kalinowski J."/>
            <person name="Ruckert C."/>
        </authorList>
    </citation>
    <scope>NUCLEOTIDE SEQUENCE</scope>
    <source>
        <strain evidence="2">CGMCC 1.12919</strain>
    </source>
</reference>
<feature type="domain" description="Nitrile hydratase beta subunit-like N-terminal" evidence="1">
    <location>
        <begin position="4"/>
        <end position="105"/>
    </location>
</feature>
<keyword evidence="3" id="KW-1185">Reference proteome</keyword>
<sequence>MTRGYHDIGGNAAGAIPIVELPWLQWEKQVEAIRNLLGDGTRRMMSLDELRRGFESFGEDKYKKLSFYRRRIEAMIDVLIEKEVFTREELDAAIADARARWETPVPCQP</sequence>
<evidence type="ECO:0000259" key="1">
    <source>
        <dbReference type="Pfam" id="PF21006"/>
    </source>
</evidence>
<evidence type="ECO:0000313" key="3">
    <source>
        <dbReference type="Proteomes" id="UP000637002"/>
    </source>
</evidence>
<dbReference type="InterPro" id="IPR049054">
    <property type="entry name" value="CN_hydtase_beta-like_N"/>
</dbReference>
<dbReference type="Gene3D" id="1.10.472.20">
    <property type="entry name" value="Nitrile hydratase, beta subunit"/>
    <property type="match status" value="1"/>
</dbReference>
<evidence type="ECO:0000313" key="2">
    <source>
        <dbReference type="EMBL" id="GGC50193.1"/>
    </source>
</evidence>
<dbReference type="RefSeq" id="WP_188607667.1">
    <property type="nucleotide sequence ID" value="NZ_BMGG01000001.1"/>
</dbReference>
<organism evidence="2 3">
    <name type="scientific">Chelatococcus reniformis</name>
    <dbReference type="NCBI Taxonomy" id="1494448"/>
    <lineage>
        <taxon>Bacteria</taxon>
        <taxon>Pseudomonadati</taxon>
        <taxon>Pseudomonadota</taxon>
        <taxon>Alphaproteobacteria</taxon>
        <taxon>Hyphomicrobiales</taxon>
        <taxon>Chelatococcaceae</taxon>
        <taxon>Chelatococcus</taxon>
    </lineage>
</organism>
<name>A0A916TYS7_9HYPH</name>
<dbReference type="EMBL" id="BMGG01000001">
    <property type="protein sequence ID" value="GGC50193.1"/>
    <property type="molecule type" value="Genomic_DNA"/>
</dbReference>
<dbReference type="Proteomes" id="UP000637002">
    <property type="component" value="Unassembled WGS sequence"/>
</dbReference>
<dbReference type="InterPro" id="IPR008990">
    <property type="entry name" value="Elect_transpt_acc-like_dom_sf"/>
</dbReference>
<reference evidence="2" key="2">
    <citation type="submission" date="2020-09" db="EMBL/GenBank/DDBJ databases">
        <authorList>
            <person name="Sun Q."/>
            <person name="Zhou Y."/>
        </authorList>
    </citation>
    <scope>NUCLEOTIDE SEQUENCE</scope>
    <source>
        <strain evidence="2">CGMCC 1.12919</strain>
    </source>
</reference>
<dbReference type="SUPFAM" id="SSF50090">
    <property type="entry name" value="Electron transport accessory proteins"/>
    <property type="match status" value="1"/>
</dbReference>
<dbReference type="Pfam" id="PF21006">
    <property type="entry name" value="NHase_beta_N"/>
    <property type="match status" value="1"/>
</dbReference>
<accession>A0A916TYS7</accession>